<feature type="signal peptide" evidence="1">
    <location>
        <begin position="1"/>
        <end position="24"/>
    </location>
</feature>
<reference evidence="2" key="2">
    <citation type="submission" date="2025-09" db="UniProtKB">
        <authorList>
            <consortium name="Ensembl"/>
        </authorList>
    </citation>
    <scope>IDENTIFICATION</scope>
</reference>
<dbReference type="Proteomes" id="UP000472241">
    <property type="component" value="Unplaced"/>
</dbReference>
<accession>A0A667ISE3</accession>
<proteinExistence type="predicted"/>
<evidence type="ECO:0000313" key="3">
    <source>
        <dbReference type="Proteomes" id="UP000472241"/>
    </source>
</evidence>
<evidence type="ECO:0000313" key="2">
    <source>
        <dbReference type="Ensembl" id="ENSLCNP00005027722.1"/>
    </source>
</evidence>
<dbReference type="AlphaFoldDB" id="A0A667ISE3"/>
<dbReference type="Gene3D" id="3.40.50.2300">
    <property type="match status" value="1"/>
</dbReference>
<evidence type="ECO:0000256" key="1">
    <source>
        <dbReference type="SAM" id="SignalP"/>
    </source>
</evidence>
<organism evidence="2 3">
    <name type="scientific">Lynx canadensis</name>
    <name type="common">Canada lynx</name>
    <name type="synonym">Felis canadensis</name>
    <dbReference type="NCBI Taxonomy" id="61383"/>
    <lineage>
        <taxon>Eukaryota</taxon>
        <taxon>Metazoa</taxon>
        <taxon>Chordata</taxon>
        <taxon>Craniata</taxon>
        <taxon>Vertebrata</taxon>
        <taxon>Euteleostomi</taxon>
        <taxon>Mammalia</taxon>
        <taxon>Eutheria</taxon>
        <taxon>Laurasiatheria</taxon>
        <taxon>Carnivora</taxon>
        <taxon>Feliformia</taxon>
        <taxon>Felidae</taxon>
        <taxon>Felinae</taxon>
        <taxon>Lynx</taxon>
    </lineage>
</organism>
<keyword evidence="1" id="KW-0732">Signal</keyword>
<reference evidence="2" key="1">
    <citation type="submission" date="2025-08" db="UniProtKB">
        <authorList>
            <consortium name="Ensembl"/>
        </authorList>
    </citation>
    <scope>IDENTIFICATION</scope>
</reference>
<protein>
    <submittedName>
        <fullName evidence="2">Uncharacterized protein</fullName>
    </submittedName>
</protein>
<dbReference type="Ensembl" id="ENSLCNT00005030966.1">
    <property type="protein sequence ID" value="ENSLCNP00005027722.1"/>
    <property type="gene ID" value="ENSLCNG00005018053.1"/>
</dbReference>
<feature type="chain" id="PRO_5025383703" evidence="1">
    <location>
        <begin position="25"/>
        <end position="177"/>
    </location>
</feature>
<name>A0A667ISE3_LYNCA</name>
<keyword evidence="3" id="KW-1185">Reference proteome</keyword>
<sequence>ASLPPPPSLFLLSLSLLAPGPGGAGGPGGGPGGARPLNVALVFSGPAYATEAARLGPAVAAAVRSPGLDVRPVALVLNGSDPRSLVLQLCDLLSGLRVHGVVFEDDSRAPAVAPILDFLSAQTSLPIVAVHGGAALVLTPKVRATRGGGRGRPQGAGPSLRVRIWAAVGPAGGVRSR</sequence>